<dbReference type="Proteomes" id="UP000198348">
    <property type="component" value="Unassembled WGS sequence"/>
</dbReference>
<proteinExistence type="predicted"/>
<dbReference type="Pfam" id="PF07907">
    <property type="entry name" value="YibE_F"/>
    <property type="match status" value="1"/>
</dbReference>
<dbReference type="PANTHER" id="PTHR41771:SF1">
    <property type="entry name" value="MEMBRANE PROTEIN"/>
    <property type="match status" value="1"/>
</dbReference>
<organism evidence="3 4">
    <name type="scientific">Haloechinothrix alba</name>
    <dbReference type="NCBI Taxonomy" id="664784"/>
    <lineage>
        <taxon>Bacteria</taxon>
        <taxon>Bacillati</taxon>
        <taxon>Actinomycetota</taxon>
        <taxon>Actinomycetes</taxon>
        <taxon>Pseudonocardiales</taxon>
        <taxon>Pseudonocardiaceae</taxon>
        <taxon>Haloechinothrix</taxon>
    </lineage>
</organism>
<dbReference type="PANTHER" id="PTHR41771">
    <property type="entry name" value="MEMBRANE PROTEIN-RELATED"/>
    <property type="match status" value="1"/>
</dbReference>
<feature type="transmembrane region" description="Helical" evidence="2">
    <location>
        <begin position="430"/>
        <end position="452"/>
    </location>
</feature>
<evidence type="ECO:0000256" key="1">
    <source>
        <dbReference type="SAM" id="MobiDB-lite"/>
    </source>
</evidence>
<sequence length="472" mass="47731">MARHQSGNQPERARPSRASPEEETGPIQRVPRLSDPGGIGPAHTGLRQDGDAHGAGDPGGHGHAHAHGPATPAPPRVRTLLTALLVPFALAAIIGMALLYPFGDELPGNEGLTGTPVDADVVAVAASSCTPQGDVEVDTGGGEPTEHGCVAVDIELAEGPAAGSTITKTEPVGPGRPQFAPGDAIVLEYHGAAPEQAGSYQVVDFQRGTPLFVLACAFALAVLLLGRWQGARALLGLGLSFVVIALFILPAILAGQDPVLVGIVGAGVIMFLTLYLSHGLSARTSVAILGTLVSLTLIGVISAAFTELNHLTGLDESTSTLIGTLGGGIDTRGLLLAGIVIGALGVLDDVTVTQSSAVWELRHANPALSRRQLYAAGLRIGRDHVAASVNTLVMAYAGAALPVLLYSAISGVGMGSILGSQDIAQEIVRTLAGSIGIVAAVPVTTALAALIVTAGPAGTGTRADAHTHELRA</sequence>
<gene>
    <name evidence="3" type="ORF">SAMN06265360_10889</name>
</gene>
<feature type="transmembrane region" description="Helical" evidence="2">
    <location>
        <begin position="208"/>
        <end position="226"/>
    </location>
</feature>
<keyword evidence="2" id="KW-1133">Transmembrane helix</keyword>
<dbReference type="AlphaFoldDB" id="A0A238WZT9"/>
<protein>
    <submittedName>
        <fullName evidence="3">Uncharacterized membrane protein</fullName>
    </submittedName>
</protein>
<dbReference type="EMBL" id="FZNW01000008">
    <property type="protein sequence ID" value="SNR51744.1"/>
    <property type="molecule type" value="Genomic_DNA"/>
</dbReference>
<keyword evidence="2" id="KW-0812">Transmembrane</keyword>
<dbReference type="InterPro" id="IPR012507">
    <property type="entry name" value="YibE_F"/>
</dbReference>
<dbReference type="RefSeq" id="WP_089301149.1">
    <property type="nucleotide sequence ID" value="NZ_FZNW01000008.1"/>
</dbReference>
<keyword evidence="2" id="KW-0472">Membrane</keyword>
<reference evidence="3 4" key="1">
    <citation type="submission" date="2017-06" db="EMBL/GenBank/DDBJ databases">
        <authorList>
            <person name="Kim H.J."/>
            <person name="Triplett B.A."/>
        </authorList>
    </citation>
    <scope>NUCLEOTIDE SEQUENCE [LARGE SCALE GENOMIC DNA]</scope>
    <source>
        <strain evidence="3 4">DSM 45207</strain>
    </source>
</reference>
<evidence type="ECO:0000256" key="2">
    <source>
        <dbReference type="SAM" id="Phobius"/>
    </source>
</evidence>
<feature type="transmembrane region" description="Helical" evidence="2">
    <location>
        <begin position="80"/>
        <end position="102"/>
    </location>
</feature>
<name>A0A238WZT9_9PSEU</name>
<keyword evidence="4" id="KW-1185">Reference proteome</keyword>
<feature type="transmembrane region" description="Helical" evidence="2">
    <location>
        <begin position="233"/>
        <end position="253"/>
    </location>
</feature>
<dbReference type="OrthoDB" id="5846312at2"/>
<feature type="region of interest" description="Disordered" evidence="1">
    <location>
        <begin position="1"/>
        <end position="74"/>
    </location>
</feature>
<accession>A0A238WZT9</accession>
<evidence type="ECO:0000313" key="3">
    <source>
        <dbReference type="EMBL" id="SNR51744.1"/>
    </source>
</evidence>
<feature type="transmembrane region" description="Helical" evidence="2">
    <location>
        <begin position="259"/>
        <end position="277"/>
    </location>
</feature>
<feature type="transmembrane region" description="Helical" evidence="2">
    <location>
        <begin position="284"/>
        <end position="305"/>
    </location>
</feature>
<evidence type="ECO:0000313" key="4">
    <source>
        <dbReference type="Proteomes" id="UP000198348"/>
    </source>
</evidence>
<feature type="transmembrane region" description="Helical" evidence="2">
    <location>
        <begin position="393"/>
        <end position="418"/>
    </location>
</feature>